<dbReference type="PANTHER" id="PTHR10429:SF0">
    <property type="entry name" value="DNA-3-METHYLADENINE GLYCOSYLASE"/>
    <property type="match status" value="1"/>
</dbReference>
<accession>A0A510HFN6</accession>
<evidence type="ECO:0000256" key="1">
    <source>
        <dbReference type="ARBA" id="ARBA00009232"/>
    </source>
</evidence>
<dbReference type="EMBL" id="AP019791">
    <property type="protein sequence ID" value="BBL78772.1"/>
    <property type="molecule type" value="Genomic_DNA"/>
</dbReference>
<evidence type="ECO:0000313" key="6">
    <source>
        <dbReference type="EMBL" id="BBL78772.1"/>
    </source>
</evidence>
<dbReference type="HAMAP" id="MF_00527">
    <property type="entry name" value="3MGH"/>
    <property type="match status" value="1"/>
</dbReference>
<dbReference type="GO" id="GO:0003905">
    <property type="term" value="F:alkylbase DNA N-glycosylase activity"/>
    <property type="evidence" value="ECO:0007669"/>
    <property type="project" value="InterPro"/>
</dbReference>
<keyword evidence="4 5" id="KW-0234">DNA repair</keyword>
<evidence type="ECO:0000256" key="5">
    <source>
        <dbReference type="HAMAP-Rule" id="MF_00527"/>
    </source>
</evidence>
<evidence type="ECO:0000256" key="3">
    <source>
        <dbReference type="ARBA" id="ARBA00022801"/>
    </source>
</evidence>
<dbReference type="AlphaFoldDB" id="A0A510HFN6"/>
<evidence type="ECO:0000256" key="4">
    <source>
        <dbReference type="ARBA" id="ARBA00023204"/>
    </source>
</evidence>
<dbReference type="FunFam" id="3.10.300.10:FF:000001">
    <property type="entry name" value="Putative 3-methyladenine DNA glycosylase"/>
    <property type="match status" value="1"/>
</dbReference>
<dbReference type="GO" id="GO:0003677">
    <property type="term" value="F:DNA binding"/>
    <property type="evidence" value="ECO:0007669"/>
    <property type="project" value="InterPro"/>
</dbReference>
<dbReference type="Proteomes" id="UP000318065">
    <property type="component" value="Chromosome"/>
</dbReference>
<organism evidence="6 7">
    <name type="scientific">Rubrobacter xylanophilus</name>
    <dbReference type="NCBI Taxonomy" id="49319"/>
    <lineage>
        <taxon>Bacteria</taxon>
        <taxon>Bacillati</taxon>
        <taxon>Actinomycetota</taxon>
        <taxon>Rubrobacteria</taxon>
        <taxon>Rubrobacterales</taxon>
        <taxon>Rubrobacteraceae</taxon>
        <taxon>Rubrobacter</taxon>
    </lineage>
</organism>
<dbReference type="InterPro" id="IPR003180">
    <property type="entry name" value="MPG"/>
</dbReference>
<protein>
    <recommendedName>
        <fullName evidence="5">Putative 3-methyladenine DNA glycosylase</fullName>
        <ecNumber evidence="5">3.2.2.-</ecNumber>
    </recommendedName>
</protein>
<dbReference type="InterPro" id="IPR036995">
    <property type="entry name" value="MPG_sf"/>
</dbReference>
<comment type="similarity">
    <text evidence="1 5">Belongs to the DNA glycosylase MPG family.</text>
</comment>
<keyword evidence="3 5" id="KW-0378">Hydrolase</keyword>
<gene>
    <name evidence="6" type="ORF">RxyAA322_06260</name>
</gene>
<proteinExistence type="inferred from homology"/>
<dbReference type="CDD" id="cd00540">
    <property type="entry name" value="AAG"/>
    <property type="match status" value="1"/>
</dbReference>
<keyword evidence="2 5" id="KW-0227">DNA damage</keyword>
<reference evidence="6" key="1">
    <citation type="journal article" date="2019" name="Microbiol. Resour. Announc.">
        <title>Complete Genome Sequence of Rubrobacter xylanophilus Strain AA3-22, Isolated from Arima Onsen in Japan.</title>
        <authorList>
            <person name="Tomariguchi N."/>
            <person name="Miyazaki K."/>
        </authorList>
    </citation>
    <scope>NUCLEOTIDE SEQUENCE [LARGE SCALE GENOMIC DNA]</scope>
    <source>
        <strain evidence="6">AA3-22</strain>
    </source>
</reference>
<dbReference type="PANTHER" id="PTHR10429">
    <property type="entry name" value="DNA-3-METHYLADENINE GLYCOSYLASE"/>
    <property type="match status" value="1"/>
</dbReference>
<name>A0A510HFN6_9ACTN</name>
<evidence type="ECO:0000313" key="7">
    <source>
        <dbReference type="Proteomes" id="UP000318065"/>
    </source>
</evidence>
<dbReference type="GO" id="GO:0006284">
    <property type="term" value="P:base-excision repair"/>
    <property type="evidence" value="ECO:0007669"/>
    <property type="project" value="InterPro"/>
</dbReference>
<dbReference type="Pfam" id="PF02245">
    <property type="entry name" value="Pur_DNA_glyco"/>
    <property type="match status" value="1"/>
</dbReference>
<keyword evidence="7" id="KW-1185">Reference proteome</keyword>
<dbReference type="EC" id="3.2.2.-" evidence="5"/>
<dbReference type="NCBIfam" id="TIGR00567">
    <property type="entry name" value="3mg"/>
    <property type="match status" value="1"/>
</dbReference>
<sequence length="190" mass="20275">MDLLGCILVSELPEGLCSGVIVETEAYRPEDPACHAYRGATMRNRTMFGPPGLAYVYLSYGVHSLLNVVCGGAGVGSAVLIRAISPLEGVGAMRLRRGRASDLCNGPGRLAEALGIDLSFDGHDLTSGERLYVSPGPPPGGEIVSTTRIGITRGAELPWRYLVLGERVSIPPRKIACRGLRRRWTVTESA</sequence>
<dbReference type="Gene3D" id="3.10.300.10">
    <property type="entry name" value="Methylpurine-DNA glycosylase (MPG)"/>
    <property type="match status" value="1"/>
</dbReference>
<dbReference type="InterPro" id="IPR011034">
    <property type="entry name" value="Formyl_transferase-like_C_sf"/>
</dbReference>
<evidence type="ECO:0000256" key="2">
    <source>
        <dbReference type="ARBA" id="ARBA00022763"/>
    </source>
</evidence>
<dbReference type="NCBIfam" id="NF002003">
    <property type="entry name" value="PRK00802.1-3"/>
    <property type="match status" value="1"/>
</dbReference>
<dbReference type="SUPFAM" id="SSF50486">
    <property type="entry name" value="FMT C-terminal domain-like"/>
    <property type="match status" value="1"/>
</dbReference>